<evidence type="ECO:0000313" key="2">
    <source>
        <dbReference type="EMBL" id="WZW88516.1"/>
    </source>
</evidence>
<feature type="compositionally biased region" description="Polar residues" evidence="1">
    <location>
        <begin position="77"/>
        <end position="97"/>
    </location>
</feature>
<organism evidence="2 3">
    <name type="scientific">Ignatzschineria larvae DSM 13226</name>
    <dbReference type="NCBI Taxonomy" id="1111732"/>
    <lineage>
        <taxon>Bacteria</taxon>
        <taxon>Pseudomonadati</taxon>
        <taxon>Pseudomonadota</taxon>
        <taxon>Gammaproteobacteria</taxon>
        <taxon>Cardiobacteriales</taxon>
        <taxon>Ignatzschineriaceae</taxon>
        <taxon>Ignatzschineria</taxon>
    </lineage>
</organism>
<dbReference type="InterPro" id="IPR004714">
    <property type="entry name" value="Cyt_oxidase_maturation_cbb3"/>
</dbReference>
<dbReference type="RefSeq" id="WP_034855890.1">
    <property type="nucleotide sequence ID" value="NZ_AZOD01000026.1"/>
</dbReference>
<dbReference type="Pfam" id="PF03597">
    <property type="entry name" value="FixS"/>
    <property type="match status" value="1"/>
</dbReference>
<dbReference type="PANTHER" id="PTHR41532">
    <property type="entry name" value="FIXS PROTEIN"/>
    <property type="match status" value="1"/>
</dbReference>
<accession>A0ABZ3C143</accession>
<dbReference type="PANTHER" id="PTHR41532:SF1">
    <property type="entry name" value="FIXS PROTEIN"/>
    <property type="match status" value="1"/>
</dbReference>
<dbReference type="Proteomes" id="UP001449178">
    <property type="component" value="Chromosome"/>
</dbReference>
<reference evidence="2 3" key="1">
    <citation type="submission" date="2024-03" db="EMBL/GenBank/DDBJ databases">
        <title>Complete Genome Sequence and Annotation of Ignatzschineria larvae DSM 13226.</title>
        <authorList>
            <person name="Cantrell E."/>
            <person name="Burcham Z.M."/>
        </authorList>
    </citation>
    <scope>NUCLEOTIDE SEQUENCE [LARGE SCALE GENOMIC DNA]</scope>
    <source>
        <strain evidence="2 3">DSM 13226</strain>
    </source>
</reference>
<evidence type="ECO:0000256" key="1">
    <source>
        <dbReference type="SAM" id="MobiDB-lite"/>
    </source>
</evidence>
<gene>
    <name evidence="2" type="primary">ccoS</name>
    <name evidence="2" type="ORF">WMO13_03785</name>
</gene>
<keyword evidence="3" id="KW-1185">Reference proteome</keyword>
<dbReference type="NCBIfam" id="TIGR00847">
    <property type="entry name" value="ccoS"/>
    <property type="match status" value="1"/>
</dbReference>
<sequence>MMSTLFILLPLTLAGMVAAGYAFIWAVRSDQFDDMEGPAHQILFDEDIRPLKQDDSKNKAADVTKDVTKDLADDAASMSTTDVINSENQNSSEQEKH</sequence>
<dbReference type="EMBL" id="CP150637">
    <property type="protein sequence ID" value="WZW88516.1"/>
    <property type="molecule type" value="Genomic_DNA"/>
</dbReference>
<proteinExistence type="predicted"/>
<evidence type="ECO:0000313" key="3">
    <source>
        <dbReference type="Proteomes" id="UP001449178"/>
    </source>
</evidence>
<feature type="region of interest" description="Disordered" evidence="1">
    <location>
        <begin position="74"/>
        <end position="97"/>
    </location>
</feature>
<name>A0ABZ3C143_9GAMM</name>
<protein>
    <submittedName>
        <fullName evidence="2">Cbb3-type cytochrome oxidase assembly protein CcoS</fullName>
    </submittedName>
</protein>